<sequence>MDCKAPYHARSRTCLLLAPLLAVTLAGCQQGQPPTAARTLYLNGKIHTQDGQRQVAEAMVVSGGQFLYVGNRQGAEALSTPDTQMVDLQGKMVLPGLHDNHIHLLGTVALDMCDLDGKPVDLGELAAKVKRCLPRYAPKAGDWLVINQWSPYEGNTPTAAYKTVLAALDAAAPDNPVVLAGVDGHASAYNSRALAQATNQSGKQVGFTDATLAPGGLFATFKPYVDLDSGVIREGARSAIPSPDNGLLSAHDEQAASQYRQILPAVSTLMASRGITSIQDACATDSIRDRLREMEDKGLLNMRVTATTCFHEDDYSGKLDIGGHLAKANRVRDQFAGDPLIKADAVKIFLDGVLEGDPFSTPPFLPNAGMLANYQTPHLAMDQASEQVTITANSEDAGSNGLVNYRAADLTRYVGELDKGGFSIHMHSIGDRTTRMALDALEAARASNGDHGIPHTLAHLQVVHPDDQQRLGQLGLYLTFTYAWTNPQPEYDMLVTPFIQPTRKGQHLHEAMYDPKGYLKQALYPVASSRKAGAILVAGSDAPVDSRDPRPFVNMAAGVNHAPQSGDDFRANQRITLDQMLDAYTINGARAVRQQAVSGSIEAGKSADFIVLDRDLYQLVASGKPEQIADTQVTRTVFRGQTVFSQ</sequence>
<organism evidence="3 4">
    <name type="scientific">Aeromonas sobria</name>
    <dbReference type="NCBI Taxonomy" id="646"/>
    <lineage>
        <taxon>Bacteria</taxon>
        <taxon>Pseudomonadati</taxon>
        <taxon>Pseudomonadota</taxon>
        <taxon>Gammaproteobacteria</taxon>
        <taxon>Aeromonadales</taxon>
        <taxon>Aeromonadaceae</taxon>
        <taxon>Aeromonas</taxon>
    </lineage>
</organism>
<dbReference type="PANTHER" id="PTHR22642">
    <property type="entry name" value="IMIDAZOLONEPROPIONASE"/>
    <property type="match status" value="1"/>
</dbReference>
<dbReference type="STRING" id="646.BJD16_00505"/>
<feature type="domain" description="Amidohydrolase 3" evidence="2">
    <location>
        <begin position="84"/>
        <end position="644"/>
    </location>
</feature>
<keyword evidence="3" id="KW-0378">Hydrolase</keyword>
<dbReference type="EMBL" id="MKFU01000001">
    <property type="protein sequence ID" value="OHY96774.1"/>
    <property type="molecule type" value="Genomic_DNA"/>
</dbReference>
<dbReference type="Gene3D" id="3.20.20.140">
    <property type="entry name" value="Metal-dependent hydrolases"/>
    <property type="match status" value="1"/>
</dbReference>
<dbReference type="AlphaFoldDB" id="A0A1S2D725"/>
<dbReference type="InterPro" id="IPR011059">
    <property type="entry name" value="Metal-dep_hydrolase_composite"/>
</dbReference>
<evidence type="ECO:0000256" key="1">
    <source>
        <dbReference type="SAM" id="SignalP"/>
    </source>
</evidence>
<feature type="signal peptide" evidence="1">
    <location>
        <begin position="1"/>
        <end position="31"/>
    </location>
</feature>
<protein>
    <submittedName>
        <fullName evidence="3">Amidohydrolase</fullName>
    </submittedName>
</protein>
<evidence type="ECO:0000259" key="2">
    <source>
        <dbReference type="Pfam" id="PF07969"/>
    </source>
</evidence>
<evidence type="ECO:0000313" key="4">
    <source>
        <dbReference type="Proteomes" id="UP000179934"/>
    </source>
</evidence>
<accession>A0A1S2D725</accession>
<dbReference type="OrthoDB" id="9031471at2"/>
<dbReference type="InterPro" id="IPR013108">
    <property type="entry name" value="Amidohydro_3"/>
</dbReference>
<keyword evidence="1" id="KW-0732">Signal</keyword>
<dbReference type="Gene3D" id="2.30.40.10">
    <property type="entry name" value="Urease, subunit C, domain 1"/>
    <property type="match status" value="1"/>
</dbReference>
<dbReference type="Pfam" id="PF07969">
    <property type="entry name" value="Amidohydro_3"/>
    <property type="match status" value="1"/>
</dbReference>
<reference evidence="3 4" key="1">
    <citation type="submission" date="2016-09" db="EMBL/GenBank/DDBJ databases">
        <title>Draft Genome Sequence of Aeromonas sobria Strain 08005, Isolated from Sick Rana catesbeiana.</title>
        <authorList>
            <person name="Yang Q."/>
        </authorList>
    </citation>
    <scope>NUCLEOTIDE SEQUENCE [LARGE SCALE GENOMIC DNA]</scope>
    <source>
        <strain evidence="3 4">08005</strain>
    </source>
</reference>
<dbReference type="RefSeq" id="WP_042023884.1">
    <property type="nucleotide sequence ID" value="NZ_CDBW01000044.1"/>
</dbReference>
<dbReference type="InterPro" id="IPR032466">
    <property type="entry name" value="Metal_Hydrolase"/>
</dbReference>
<evidence type="ECO:0000313" key="3">
    <source>
        <dbReference type="EMBL" id="OHY96774.1"/>
    </source>
</evidence>
<comment type="caution">
    <text evidence="3">The sequence shown here is derived from an EMBL/GenBank/DDBJ whole genome shotgun (WGS) entry which is preliminary data.</text>
</comment>
<dbReference type="PANTHER" id="PTHR22642:SF2">
    <property type="entry name" value="PROTEIN LONG AFTER FAR-RED 3"/>
    <property type="match status" value="1"/>
</dbReference>
<dbReference type="Proteomes" id="UP000179934">
    <property type="component" value="Unassembled WGS sequence"/>
</dbReference>
<dbReference type="GeneID" id="58924141"/>
<proteinExistence type="predicted"/>
<dbReference type="SUPFAM" id="SSF51338">
    <property type="entry name" value="Composite domain of metallo-dependent hydrolases"/>
    <property type="match status" value="1"/>
</dbReference>
<feature type="chain" id="PRO_5010196762" evidence="1">
    <location>
        <begin position="32"/>
        <end position="646"/>
    </location>
</feature>
<gene>
    <name evidence="3" type="ORF">BJD16_00505</name>
</gene>
<dbReference type="Gene3D" id="3.10.310.70">
    <property type="match status" value="1"/>
</dbReference>
<dbReference type="PROSITE" id="PS51257">
    <property type="entry name" value="PROKAR_LIPOPROTEIN"/>
    <property type="match status" value="1"/>
</dbReference>
<dbReference type="SUPFAM" id="SSF51556">
    <property type="entry name" value="Metallo-dependent hydrolases"/>
    <property type="match status" value="1"/>
</dbReference>
<dbReference type="GO" id="GO:0016810">
    <property type="term" value="F:hydrolase activity, acting on carbon-nitrogen (but not peptide) bonds"/>
    <property type="evidence" value="ECO:0007669"/>
    <property type="project" value="InterPro"/>
</dbReference>
<name>A0A1S2D725_AERSO</name>